<keyword evidence="5 7" id="KW-0808">Transferase</keyword>
<dbReference type="GO" id="GO:0005829">
    <property type="term" value="C:cytosol"/>
    <property type="evidence" value="ECO:0007669"/>
    <property type="project" value="TreeGrafter"/>
</dbReference>
<dbReference type="NCBIfam" id="TIGR02643">
    <property type="entry name" value="T_phosphoryl"/>
    <property type="match status" value="1"/>
</dbReference>
<dbReference type="NCBIfam" id="TIGR02644">
    <property type="entry name" value="Y_phosphoryl"/>
    <property type="match status" value="1"/>
</dbReference>
<comment type="catalytic activity">
    <reaction evidence="6 7">
        <text>thymidine + phosphate = 2-deoxy-alpha-D-ribose 1-phosphate + thymine</text>
        <dbReference type="Rhea" id="RHEA:16037"/>
        <dbReference type="ChEBI" id="CHEBI:17748"/>
        <dbReference type="ChEBI" id="CHEBI:17821"/>
        <dbReference type="ChEBI" id="CHEBI:43474"/>
        <dbReference type="ChEBI" id="CHEBI:57259"/>
        <dbReference type="EC" id="2.4.2.4"/>
    </reaction>
</comment>
<evidence type="ECO:0000256" key="5">
    <source>
        <dbReference type="ARBA" id="ARBA00022679"/>
    </source>
</evidence>
<organism evidence="9 10">
    <name type="scientific">Chelativorans petroleitrophicus</name>
    <dbReference type="NCBI Taxonomy" id="2975484"/>
    <lineage>
        <taxon>Bacteria</taxon>
        <taxon>Pseudomonadati</taxon>
        <taxon>Pseudomonadota</taxon>
        <taxon>Alphaproteobacteria</taxon>
        <taxon>Hyphomicrobiales</taxon>
        <taxon>Phyllobacteriaceae</taxon>
        <taxon>Chelativorans</taxon>
    </lineage>
</organism>
<dbReference type="EMBL" id="JAODNV010000026">
    <property type="protein sequence ID" value="MCT8992143.1"/>
    <property type="molecule type" value="Genomic_DNA"/>
</dbReference>
<dbReference type="FunFam" id="3.40.1030.10:FF:000003">
    <property type="entry name" value="Pyrimidine-nucleoside phosphorylase"/>
    <property type="match status" value="1"/>
</dbReference>
<dbReference type="PIRSF" id="PIRSF000478">
    <property type="entry name" value="TP_PyNP"/>
    <property type="match status" value="1"/>
</dbReference>
<dbReference type="GO" id="GO:0006206">
    <property type="term" value="P:pyrimidine nucleobase metabolic process"/>
    <property type="evidence" value="ECO:0007669"/>
    <property type="project" value="InterPro"/>
</dbReference>
<dbReference type="InterPro" id="IPR036320">
    <property type="entry name" value="Glycosyl_Trfase_fam3_N_dom_sf"/>
</dbReference>
<evidence type="ECO:0000256" key="4">
    <source>
        <dbReference type="ARBA" id="ARBA00022676"/>
    </source>
</evidence>
<reference evidence="9" key="1">
    <citation type="submission" date="2022-08" db="EMBL/GenBank/DDBJ databases">
        <title>Chelativorans sichuanense sp. nov., a paraffin oil-degrading bacterium isolated from a mixture of oil-based drill cuttings and paddy soil.</title>
        <authorList>
            <person name="Yu J."/>
            <person name="Liu H."/>
            <person name="Chen Q."/>
        </authorList>
    </citation>
    <scope>NUCLEOTIDE SEQUENCE</scope>
    <source>
        <strain evidence="9">SCAU 2101</strain>
    </source>
</reference>
<evidence type="ECO:0000256" key="3">
    <source>
        <dbReference type="ARBA" id="ARBA00011892"/>
    </source>
</evidence>
<dbReference type="InterPro" id="IPR018090">
    <property type="entry name" value="Pyrmidine_PPas_bac/euk"/>
</dbReference>
<evidence type="ECO:0000256" key="7">
    <source>
        <dbReference type="HAMAP-Rule" id="MF_01628"/>
    </source>
</evidence>
<dbReference type="NCBIfam" id="NF004490">
    <property type="entry name" value="PRK05820.1"/>
    <property type="match status" value="1"/>
</dbReference>
<dbReference type="InterPro" id="IPR017872">
    <property type="entry name" value="Pyrmidine_PPase_CS"/>
</dbReference>
<dbReference type="PROSITE" id="PS00647">
    <property type="entry name" value="THYMID_PHOSPHORYLASE"/>
    <property type="match status" value="1"/>
</dbReference>
<comment type="pathway">
    <text evidence="7">Pyrimidine metabolism; dTMP biosynthesis via salvage pathway; dTMP from thymine: step 1/2.</text>
</comment>
<dbReference type="InterPro" id="IPR035902">
    <property type="entry name" value="Nuc_phospho_transferase"/>
</dbReference>
<accession>A0A9X2XB58</accession>
<dbReference type="Pfam" id="PF00591">
    <property type="entry name" value="Glycos_transf_3"/>
    <property type="match status" value="1"/>
</dbReference>
<dbReference type="InterPro" id="IPR000312">
    <property type="entry name" value="Glycosyl_Trfase_fam3"/>
</dbReference>
<dbReference type="InterPro" id="IPR000053">
    <property type="entry name" value="Thymidine/pyrmidine_PPase"/>
</dbReference>
<dbReference type="EC" id="2.4.2.4" evidence="3 7"/>
<dbReference type="Gene3D" id="1.20.970.10">
    <property type="entry name" value="Transferase, Pyrimidine Nucleoside Phosphorylase, Chain C"/>
    <property type="match status" value="1"/>
</dbReference>
<dbReference type="InterPro" id="IPR017459">
    <property type="entry name" value="Glycosyl_Trfase_fam3_N_dom"/>
</dbReference>
<dbReference type="AlphaFoldDB" id="A0A9X2XB58"/>
<feature type="domain" description="Pyrimidine nucleoside phosphorylase C-terminal" evidence="8">
    <location>
        <begin position="348"/>
        <end position="422"/>
    </location>
</feature>
<dbReference type="PANTHER" id="PTHR10515:SF0">
    <property type="entry name" value="THYMIDINE PHOSPHORYLASE"/>
    <property type="match status" value="1"/>
</dbReference>
<dbReference type="GO" id="GO:0004645">
    <property type="term" value="F:1,4-alpha-oligoglucan phosphorylase activity"/>
    <property type="evidence" value="ECO:0007669"/>
    <property type="project" value="InterPro"/>
</dbReference>
<evidence type="ECO:0000256" key="1">
    <source>
        <dbReference type="ARBA" id="ARBA00006915"/>
    </source>
</evidence>
<dbReference type="Proteomes" id="UP001149009">
    <property type="component" value="Unassembled WGS sequence"/>
</dbReference>
<dbReference type="Pfam" id="PF07831">
    <property type="entry name" value="PYNP_C"/>
    <property type="match status" value="1"/>
</dbReference>
<comment type="function">
    <text evidence="7">The enzymes which catalyze the reversible phosphorolysis of pyrimidine nucleosides are involved in the degradation of these compounds and in their utilization as carbon and energy sources, or in the rescue of pyrimidine bases for nucleotide synthesis.</text>
</comment>
<dbReference type="Gene3D" id="3.90.1170.30">
    <property type="entry name" value="Pyrimidine nucleoside phosphorylase-like, C-terminal domain"/>
    <property type="match status" value="1"/>
</dbReference>
<name>A0A9X2XB58_9HYPH</name>
<dbReference type="Pfam" id="PF02885">
    <property type="entry name" value="Glycos_trans_3N"/>
    <property type="match status" value="1"/>
</dbReference>
<dbReference type="SUPFAM" id="SSF47648">
    <property type="entry name" value="Nucleoside phosphorylase/phosphoribosyltransferase N-terminal domain"/>
    <property type="match status" value="1"/>
</dbReference>
<protein>
    <recommendedName>
        <fullName evidence="3 7">Thymidine phosphorylase</fullName>
        <ecNumber evidence="3 7">2.4.2.4</ecNumber>
    </recommendedName>
    <alternativeName>
        <fullName evidence="7">TdRPase</fullName>
    </alternativeName>
</protein>
<gene>
    <name evidence="7 9" type="primary">deoA</name>
    <name evidence="9" type="ORF">NYR54_17915</name>
</gene>
<evidence type="ECO:0000256" key="6">
    <source>
        <dbReference type="ARBA" id="ARBA00048550"/>
    </source>
</evidence>
<dbReference type="SUPFAM" id="SSF52418">
    <property type="entry name" value="Nucleoside phosphorylase/phosphoribosyltransferase catalytic domain"/>
    <property type="match status" value="1"/>
</dbReference>
<comment type="subunit">
    <text evidence="2 7">Homodimer.</text>
</comment>
<evidence type="ECO:0000313" key="9">
    <source>
        <dbReference type="EMBL" id="MCT8992143.1"/>
    </source>
</evidence>
<dbReference type="Gene3D" id="3.40.1030.10">
    <property type="entry name" value="Nucleoside phosphorylase/phosphoribosyltransferase catalytic domain"/>
    <property type="match status" value="1"/>
</dbReference>
<dbReference type="HAMAP" id="MF_01628">
    <property type="entry name" value="Thymid_phosp"/>
    <property type="match status" value="1"/>
</dbReference>
<dbReference type="GO" id="GO:0009032">
    <property type="term" value="F:thymidine phosphorylase activity"/>
    <property type="evidence" value="ECO:0007669"/>
    <property type="project" value="UniProtKB-UniRule"/>
</dbReference>
<comment type="similarity">
    <text evidence="1 7">Belongs to the thymidine/pyrimidine-nucleoside phosphorylase family.</text>
</comment>
<dbReference type="InterPro" id="IPR036566">
    <property type="entry name" value="PYNP-like_C_sf"/>
</dbReference>
<dbReference type="PANTHER" id="PTHR10515">
    <property type="entry name" value="THYMIDINE PHOSPHORYLASE"/>
    <property type="match status" value="1"/>
</dbReference>
<dbReference type="GO" id="GO:0046104">
    <property type="term" value="P:thymidine metabolic process"/>
    <property type="evidence" value="ECO:0007669"/>
    <property type="project" value="UniProtKB-UniRule"/>
</dbReference>
<evidence type="ECO:0000256" key="2">
    <source>
        <dbReference type="ARBA" id="ARBA00011738"/>
    </source>
</evidence>
<keyword evidence="10" id="KW-1185">Reference proteome</keyword>
<evidence type="ECO:0000313" key="10">
    <source>
        <dbReference type="Proteomes" id="UP001149009"/>
    </source>
</evidence>
<sequence length="438" mass="45628">MALPQEIIRRKRDGKVLTRTEIAEFVSGLVTGAWSEGQIAAFAMATLLKGMDREETVALTLEMRDSGTVLDWTFLPGPATDKHSTGGVGDNVSLMLAPIVAACGAYVPMISGRGLGHTGGTLDKMDSIPGYVSQPVQGDFEKTVRAAGCAIIGQTSDLAPADRRFYAVRDVTGTVESVPLITASILSKKLAAGLQSLVLDVKTGNGAFMAERQDAVALAKSLVEVAGGAGLASTALITDMNEPLATAAGNAVEVQNAVDFLTGRARDARLEEVTLALAAEMLVAASLAPDADSGREQTLKALDSGMAAERFGRMVAELGGPADFVERAEHYLPQAPMEIAVKAGRSGFVGKIDTRGLGLAVVELGGGRRRPEDAVDHAVGLTRILPIGTEVREGDALAFVHARSEADAECAAKAVRNAYGIVEEPPAVNTPILDKITA</sequence>
<dbReference type="SUPFAM" id="SSF54680">
    <property type="entry name" value="Pyrimidine nucleoside phosphorylase C-terminal domain"/>
    <property type="match status" value="1"/>
</dbReference>
<dbReference type="InterPro" id="IPR013102">
    <property type="entry name" value="PYNP_C"/>
</dbReference>
<evidence type="ECO:0000259" key="8">
    <source>
        <dbReference type="SMART" id="SM00941"/>
    </source>
</evidence>
<dbReference type="RefSeq" id="WP_261517095.1">
    <property type="nucleotide sequence ID" value="NZ_JAODNV010000026.1"/>
</dbReference>
<comment type="caution">
    <text evidence="9">The sequence shown here is derived from an EMBL/GenBank/DDBJ whole genome shotgun (WGS) entry which is preliminary data.</text>
</comment>
<keyword evidence="4 7" id="KW-0328">Glycosyltransferase</keyword>
<proteinExistence type="inferred from homology"/>
<dbReference type="InterPro" id="IPR013465">
    <property type="entry name" value="Thymidine_Pase"/>
</dbReference>
<dbReference type="SMART" id="SM00941">
    <property type="entry name" value="PYNP_C"/>
    <property type="match status" value="1"/>
</dbReference>